<dbReference type="RefSeq" id="WP_184189922.1">
    <property type="nucleotide sequence ID" value="NZ_JACHLE010000003.1"/>
</dbReference>
<accession>A0A840KGU4</accession>
<evidence type="ECO:0000313" key="2">
    <source>
        <dbReference type="Proteomes" id="UP000592180"/>
    </source>
</evidence>
<gene>
    <name evidence="1" type="ORF">HNP38_002522</name>
</gene>
<keyword evidence="2" id="KW-1185">Reference proteome</keyword>
<name>A0A840KGU4_9FLAO</name>
<reference evidence="1 2" key="1">
    <citation type="submission" date="2020-08" db="EMBL/GenBank/DDBJ databases">
        <title>Functional genomics of gut bacteria from endangered species of beetles.</title>
        <authorList>
            <person name="Carlos-Shanley C."/>
        </authorList>
    </citation>
    <scope>NUCLEOTIDE SEQUENCE [LARGE SCALE GENOMIC DNA]</scope>
    <source>
        <strain evidence="1 2">S00151</strain>
    </source>
</reference>
<evidence type="ECO:0000313" key="1">
    <source>
        <dbReference type="EMBL" id="MBB4807218.1"/>
    </source>
</evidence>
<dbReference type="Gene3D" id="1.10.10.800">
    <property type="match status" value="1"/>
</dbReference>
<dbReference type="InterPro" id="IPR029058">
    <property type="entry name" value="AB_hydrolase_fold"/>
</dbReference>
<dbReference type="Gene3D" id="3.40.50.1820">
    <property type="entry name" value="alpha/beta hydrolase"/>
    <property type="match status" value="1"/>
</dbReference>
<comment type="caution">
    <text evidence="1">The sequence shown here is derived from an EMBL/GenBank/DDBJ whole genome shotgun (WGS) entry which is preliminary data.</text>
</comment>
<dbReference type="SUPFAM" id="SSF53474">
    <property type="entry name" value="alpha/beta-Hydrolases"/>
    <property type="match status" value="1"/>
</dbReference>
<dbReference type="Proteomes" id="UP000592180">
    <property type="component" value="Unassembled WGS sequence"/>
</dbReference>
<protein>
    <submittedName>
        <fullName evidence="1">Fermentation-respiration switch protein FrsA (DUF1100 family)</fullName>
    </submittedName>
</protein>
<dbReference type="InterPro" id="IPR051411">
    <property type="entry name" value="Polyketide_trans_af380"/>
</dbReference>
<proteinExistence type="predicted"/>
<dbReference type="PANTHER" id="PTHR47751">
    <property type="entry name" value="SUPERFAMILY HYDROLASE, PUTATIVE (AFU_ORTHOLOGUE AFUA_2G16580)-RELATED"/>
    <property type="match status" value="1"/>
</dbReference>
<sequence>MKAIATISMYDMGAVTRNGYGKSRSIEKRKELIVKAAEQRYQEFITGKQIMQNYMPMELLEDADPVTVMYWGFYRTKRGIHIPKDRTLELTQNRTLVGEMKFNNFYSFNDIETISPRPILFITGDKAHSKEFSEDAYRRAGQPKELYYVKDANHVDLYDNVTGKAPFCKLETFFKEHLK</sequence>
<dbReference type="PANTHER" id="PTHR47751:SF1">
    <property type="entry name" value="SUPERFAMILY HYDROLASE, PUTATIVE (AFU_ORTHOLOGUE AFUA_2G16580)-RELATED"/>
    <property type="match status" value="1"/>
</dbReference>
<organism evidence="1 2">
    <name type="scientific">Chryseobacterium defluvii</name>
    <dbReference type="NCBI Taxonomy" id="160396"/>
    <lineage>
        <taxon>Bacteria</taxon>
        <taxon>Pseudomonadati</taxon>
        <taxon>Bacteroidota</taxon>
        <taxon>Flavobacteriia</taxon>
        <taxon>Flavobacteriales</taxon>
        <taxon>Weeksellaceae</taxon>
        <taxon>Chryseobacterium group</taxon>
        <taxon>Chryseobacterium</taxon>
    </lineage>
</organism>
<dbReference type="EMBL" id="JACHLE010000003">
    <property type="protein sequence ID" value="MBB4807218.1"/>
    <property type="molecule type" value="Genomic_DNA"/>
</dbReference>
<dbReference type="AlphaFoldDB" id="A0A840KGU4"/>